<dbReference type="EMBL" id="CADEAL010001564">
    <property type="protein sequence ID" value="CAB1433514.1"/>
    <property type="molecule type" value="Genomic_DNA"/>
</dbReference>
<reference evidence="2" key="1">
    <citation type="submission" date="2020-03" db="EMBL/GenBank/DDBJ databases">
        <authorList>
            <person name="Weist P."/>
        </authorList>
    </citation>
    <scope>NUCLEOTIDE SEQUENCE</scope>
</reference>
<name>A0A9N7UNF3_PLEPL</name>
<gene>
    <name evidence="2" type="ORF">PLEPLA_LOCUS21605</name>
</gene>
<evidence type="ECO:0000256" key="1">
    <source>
        <dbReference type="SAM" id="MobiDB-lite"/>
    </source>
</evidence>
<dbReference type="Proteomes" id="UP001153269">
    <property type="component" value="Unassembled WGS sequence"/>
</dbReference>
<comment type="caution">
    <text evidence="2">The sequence shown here is derived from an EMBL/GenBank/DDBJ whole genome shotgun (WGS) entry which is preliminary data.</text>
</comment>
<evidence type="ECO:0000313" key="2">
    <source>
        <dbReference type="EMBL" id="CAB1433514.1"/>
    </source>
</evidence>
<accession>A0A9N7UNF3</accession>
<keyword evidence="3" id="KW-1185">Reference proteome</keyword>
<organism evidence="2 3">
    <name type="scientific">Pleuronectes platessa</name>
    <name type="common">European plaice</name>
    <dbReference type="NCBI Taxonomy" id="8262"/>
    <lineage>
        <taxon>Eukaryota</taxon>
        <taxon>Metazoa</taxon>
        <taxon>Chordata</taxon>
        <taxon>Craniata</taxon>
        <taxon>Vertebrata</taxon>
        <taxon>Euteleostomi</taxon>
        <taxon>Actinopterygii</taxon>
        <taxon>Neopterygii</taxon>
        <taxon>Teleostei</taxon>
        <taxon>Neoteleostei</taxon>
        <taxon>Acanthomorphata</taxon>
        <taxon>Carangaria</taxon>
        <taxon>Pleuronectiformes</taxon>
        <taxon>Pleuronectoidei</taxon>
        <taxon>Pleuronectidae</taxon>
        <taxon>Pleuronectes</taxon>
    </lineage>
</organism>
<dbReference type="AlphaFoldDB" id="A0A9N7UNF3"/>
<feature type="compositionally biased region" description="Basic and acidic residues" evidence="1">
    <location>
        <begin position="157"/>
        <end position="168"/>
    </location>
</feature>
<evidence type="ECO:0000313" key="3">
    <source>
        <dbReference type="Proteomes" id="UP001153269"/>
    </source>
</evidence>
<feature type="region of interest" description="Disordered" evidence="1">
    <location>
        <begin position="151"/>
        <end position="174"/>
    </location>
</feature>
<protein>
    <submittedName>
        <fullName evidence="2">Uncharacterized protein</fullName>
    </submittedName>
</protein>
<proteinExistence type="predicted"/>
<sequence>MVTLEEFQRSTEVGESVHRKYSVYSTIWLLGEWQEEAIVKGIHKNLVGVCQKHVETQQTCEEVLWSDETKLNVASMQNAMCGENPTRPSLSTPSTRETCGGSIMLWVCLFSRVLTARGAQPTAQPMEEGGHYYIDTHRDSVEYLGYSCCRSSSTASTDHRDTKLDETKHKRNSS</sequence>